<evidence type="ECO:0000313" key="8">
    <source>
        <dbReference type="EMBL" id="MFC7056995.1"/>
    </source>
</evidence>
<evidence type="ECO:0000256" key="2">
    <source>
        <dbReference type="ARBA" id="ARBA00008226"/>
    </source>
</evidence>
<evidence type="ECO:0000259" key="7">
    <source>
        <dbReference type="PROSITE" id="PS50862"/>
    </source>
</evidence>
<dbReference type="PANTHER" id="PTHR43707:SF1">
    <property type="entry name" value="HISTIDINE--TRNA LIGASE, MITOCHONDRIAL-RELATED"/>
    <property type="match status" value="1"/>
</dbReference>
<organism evidence="8 9">
    <name type="scientific">Halovenus salina</name>
    <dbReference type="NCBI Taxonomy" id="1510225"/>
    <lineage>
        <taxon>Archaea</taxon>
        <taxon>Methanobacteriati</taxon>
        <taxon>Methanobacteriota</taxon>
        <taxon>Stenosarchaea group</taxon>
        <taxon>Halobacteria</taxon>
        <taxon>Halobacteriales</taxon>
        <taxon>Haloarculaceae</taxon>
        <taxon>Halovenus</taxon>
    </lineage>
</organism>
<dbReference type="NCBIfam" id="TIGR00442">
    <property type="entry name" value="hisS"/>
    <property type="match status" value="1"/>
</dbReference>
<dbReference type="InterPro" id="IPR036621">
    <property type="entry name" value="Anticodon-bd_dom_sf"/>
</dbReference>
<feature type="binding site" evidence="6">
    <location>
        <begin position="77"/>
        <end position="79"/>
    </location>
    <ligand>
        <name>L-histidine</name>
        <dbReference type="ChEBI" id="CHEBI:57595"/>
    </ligand>
</feature>
<comment type="catalytic activity">
    <reaction evidence="4 5">
        <text>tRNA(His) + L-histidine + ATP = L-histidyl-tRNA(His) + AMP + diphosphate + H(+)</text>
        <dbReference type="Rhea" id="RHEA:17313"/>
        <dbReference type="Rhea" id="RHEA-COMP:9665"/>
        <dbReference type="Rhea" id="RHEA-COMP:9689"/>
        <dbReference type="ChEBI" id="CHEBI:15378"/>
        <dbReference type="ChEBI" id="CHEBI:30616"/>
        <dbReference type="ChEBI" id="CHEBI:33019"/>
        <dbReference type="ChEBI" id="CHEBI:57595"/>
        <dbReference type="ChEBI" id="CHEBI:78442"/>
        <dbReference type="ChEBI" id="CHEBI:78527"/>
        <dbReference type="ChEBI" id="CHEBI:456215"/>
        <dbReference type="EC" id="6.1.1.21"/>
    </reaction>
</comment>
<comment type="similarity">
    <text evidence="2 5">Belongs to the class-II aminoacyl-tRNA synthetase family.</text>
</comment>
<dbReference type="CDD" id="cd00773">
    <property type="entry name" value="HisRS-like_core"/>
    <property type="match status" value="1"/>
</dbReference>
<feature type="binding site" evidence="6">
    <location>
        <position position="121"/>
    </location>
    <ligand>
        <name>L-histidine</name>
        <dbReference type="ChEBI" id="CHEBI:57595"/>
    </ligand>
</feature>
<reference evidence="8 9" key="1">
    <citation type="journal article" date="2019" name="Int. J. Syst. Evol. Microbiol.">
        <title>The Global Catalogue of Microorganisms (GCM) 10K type strain sequencing project: providing services to taxonomists for standard genome sequencing and annotation.</title>
        <authorList>
            <consortium name="The Broad Institute Genomics Platform"/>
            <consortium name="The Broad Institute Genome Sequencing Center for Infectious Disease"/>
            <person name="Wu L."/>
            <person name="Ma J."/>
        </authorList>
    </citation>
    <scope>NUCLEOTIDE SEQUENCE [LARGE SCALE GENOMIC DNA]</scope>
    <source>
        <strain evidence="8 9">JCM 30072</strain>
    </source>
</reference>
<dbReference type="Pfam" id="PF13393">
    <property type="entry name" value="tRNA-synt_His"/>
    <property type="match status" value="1"/>
</dbReference>
<dbReference type="GO" id="GO:0005737">
    <property type="term" value="C:cytoplasm"/>
    <property type="evidence" value="ECO:0007669"/>
    <property type="project" value="UniProtKB-SubCell"/>
</dbReference>
<feature type="binding site" evidence="6">
    <location>
        <position position="125"/>
    </location>
    <ligand>
        <name>L-histidine</name>
        <dbReference type="ChEBI" id="CHEBI:57595"/>
    </ligand>
</feature>
<dbReference type="HAMAP" id="MF_00127">
    <property type="entry name" value="His_tRNA_synth"/>
    <property type="match status" value="1"/>
</dbReference>
<dbReference type="Gene3D" id="3.30.930.10">
    <property type="entry name" value="Bira Bifunctional Protein, Domain 2"/>
    <property type="match status" value="1"/>
</dbReference>
<dbReference type="SUPFAM" id="SSF52954">
    <property type="entry name" value="Class II aaRS ABD-related"/>
    <property type="match status" value="1"/>
</dbReference>
<evidence type="ECO:0000313" key="9">
    <source>
        <dbReference type="Proteomes" id="UP001596445"/>
    </source>
</evidence>
<dbReference type="Proteomes" id="UP001596445">
    <property type="component" value="Unassembled WGS sequence"/>
</dbReference>
<dbReference type="InterPro" id="IPR006195">
    <property type="entry name" value="aa-tRNA-synth_II"/>
</dbReference>
<dbReference type="GeneID" id="76628793"/>
<protein>
    <recommendedName>
        <fullName evidence="5">Histidine--tRNA ligase</fullName>
        <ecNumber evidence="5">6.1.1.21</ecNumber>
    </recommendedName>
    <alternativeName>
        <fullName evidence="5">Histidyl-tRNA synthetase</fullName>
        <shortName evidence="5">HisRS</shortName>
    </alternativeName>
</protein>
<dbReference type="GO" id="GO:0006427">
    <property type="term" value="P:histidyl-tRNA aminoacylation"/>
    <property type="evidence" value="ECO:0007669"/>
    <property type="project" value="UniProtKB-UniRule"/>
</dbReference>
<keyword evidence="9" id="KW-1185">Reference proteome</keyword>
<keyword evidence="3 5" id="KW-0547">Nucleotide-binding</keyword>
<evidence type="ECO:0000256" key="4">
    <source>
        <dbReference type="ARBA" id="ARBA00047639"/>
    </source>
</evidence>
<dbReference type="PROSITE" id="PS50862">
    <property type="entry name" value="AA_TRNA_LIGASE_II"/>
    <property type="match status" value="1"/>
</dbReference>
<dbReference type="Gene3D" id="3.40.50.800">
    <property type="entry name" value="Anticodon-binding domain"/>
    <property type="match status" value="1"/>
</dbReference>
<keyword evidence="5" id="KW-0963">Cytoplasm</keyword>
<comment type="subcellular location">
    <subcellularLocation>
        <location evidence="1 5">Cytoplasm</location>
    </subcellularLocation>
</comment>
<dbReference type="Pfam" id="PF03129">
    <property type="entry name" value="HGTP_anticodon"/>
    <property type="match status" value="1"/>
</dbReference>
<evidence type="ECO:0000256" key="3">
    <source>
        <dbReference type="ARBA" id="ARBA00022741"/>
    </source>
</evidence>
<keyword evidence="5" id="KW-0648">Protein biosynthesis</keyword>
<dbReference type="SUPFAM" id="SSF55681">
    <property type="entry name" value="Class II aaRS and biotin synthetases"/>
    <property type="match status" value="1"/>
</dbReference>
<dbReference type="InterPro" id="IPR004154">
    <property type="entry name" value="Anticodon-bd"/>
</dbReference>
<dbReference type="InterPro" id="IPR015807">
    <property type="entry name" value="His-tRNA-ligase"/>
</dbReference>
<dbReference type="InterPro" id="IPR041715">
    <property type="entry name" value="HisRS-like_core"/>
</dbReference>
<keyword evidence="5" id="KW-0067">ATP-binding</keyword>
<name>A0ABD5VV77_9EURY</name>
<comment type="caution">
    <text evidence="8">The sequence shown here is derived from an EMBL/GenBank/DDBJ whole genome shotgun (WGS) entry which is preliminary data.</text>
</comment>
<dbReference type="EMBL" id="JBHSZI010000001">
    <property type="protein sequence ID" value="MFC7056995.1"/>
    <property type="molecule type" value="Genomic_DNA"/>
</dbReference>
<proteinExistence type="inferred from homology"/>
<feature type="domain" description="Aminoacyl-transfer RNA synthetases class-II family profile" evidence="7">
    <location>
        <begin position="30"/>
        <end position="131"/>
    </location>
</feature>
<dbReference type="InterPro" id="IPR004516">
    <property type="entry name" value="HisRS/HisZ"/>
</dbReference>
<feature type="binding site" evidence="6">
    <location>
        <begin position="270"/>
        <end position="271"/>
    </location>
    <ligand>
        <name>L-histidine</name>
        <dbReference type="ChEBI" id="CHEBI:57595"/>
    </ligand>
</feature>
<dbReference type="PIRSF" id="PIRSF001549">
    <property type="entry name" value="His-tRNA_synth"/>
    <property type="match status" value="1"/>
</dbReference>
<keyword evidence="5 8" id="KW-0436">Ligase</keyword>
<dbReference type="GO" id="GO:0004821">
    <property type="term" value="F:histidine-tRNA ligase activity"/>
    <property type="evidence" value="ECO:0007669"/>
    <property type="project" value="UniProtKB-UniRule"/>
</dbReference>
<dbReference type="PANTHER" id="PTHR43707">
    <property type="entry name" value="HISTIDYL-TRNA SYNTHETASE"/>
    <property type="match status" value="1"/>
</dbReference>
<evidence type="ECO:0000256" key="1">
    <source>
        <dbReference type="ARBA" id="ARBA00004496"/>
    </source>
</evidence>
<evidence type="ECO:0000256" key="5">
    <source>
        <dbReference type="HAMAP-Rule" id="MF_00127"/>
    </source>
</evidence>
<feature type="binding site" evidence="6">
    <location>
        <position position="107"/>
    </location>
    <ligand>
        <name>L-histidine</name>
        <dbReference type="ChEBI" id="CHEBI:57595"/>
    </ligand>
</feature>
<feature type="binding site" evidence="6">
    <location>
        <position position="266"/>
    </location>
    <ligand>
        <name>L-histidine</name>
        <dbReference type="ChEBI" id="CHEBI:57595"/>
    </ligand>
</feature>
<keyword evidence="5" id="KW-0030">Aminoacyl-tRNA synthetase</keyword>
<accession>A0ABD5VV77</accession>
<gene>
    <name evidence="5 8" type="primary">hisS</name>
    <name evidence="8" type="ORF">ACFQQG_00895</name>
</gene>
<dbReference type="InterPro" id="IPR045864">
    <property type="entry name" value="aa-tRNA-synth_II/BPL/LPL"/>
</dbReference>
<dbReference type="AlphaFoldDB" id="A0ABD5VV77"/>
<dbReference type="GO" id="GO:0005524">
    <property type="term" value="F:ATP binding"/>
    <property type="evidence" value="ECO:0007669"/>
    <property type="project" value="UniProtKB-UniRule"/>
</dbReference>
<sequence length="434" mass="47926">MYDGIKGFAEVYPEEMAAYREVIDTVEDTARGYGFREIETPAMESAEMYIDKSGEEIVEELYAFEDKGGRHVALTPELTPTVARMVAGRSQELAKPIKWFSTRPFWRYEEPQQGRFREFYQTNVDIFGASDPAADAEILAFGADTLTGLGLTADDFEFRISHRDILGELLRSFDGDVDVRNAIRAVDKSEKVDRNEYLRLLEEAGLGGDQAETFVDLLAAGNDDLDELVAFTDSVEPAVENLQAVLSAAADYGVREFCDVSLETARGLDYYTGVVFECFDAEGEISRAIFGGGRYDDLIESYGGPEMPAVGVAPGVMNSTLPLLLKRAGVWPDEEFTTDYYVLQVGDTRPVAAGIARELRERGHIVEGDVEGRGFGAQLDYADSINAETVVIVGEQDLANDELTIKEMESGDQIQVPVEAFPGEHNRPTIGDFR</sequence>
<dbReference type="RefSeq" id="WP_267162705.1">
    <property type="nucleotide sequence ID" value="NZ_CP112972.1"/>
</dbReference>
<evidence type="ECO:0000256" key="6">
    <source>
        <dbReference type="PIRSR" id="PIRSR001549-1"/>
    </source>
</evidence>
<dbReference type="EC" id="6.1.1.21" evidence="5"/>